<dbReference type="EMBL" id="CAEZVX010000037">
    <property type="protein sequence ID" value="CAB4639416.1"/>
    <property type="molecule type" value="Genomic_DNA"/>
</dbReference>
<dbReference type="PROSITE" id="PS51658">
    <property type="entry name" value="BFN"/>
    <property type="match status" value="1"/>
</dbReference>
<dbReference type="GO" id="GO:0004518">
    <property type="term" value="F:nuclease activity"/>
    <property type="evidence" value="ECO:0007669"/>
    <property type="project" value="InterPro"/>
</dbReference>
<evidence type="ECO:0000313" key="2">
    <source>
        <dbReference type="EMBL" id="CAB4580983.1"/>
    </source>
</evidence>
<dbReference type="Gene3D" id="3.10.690.10">
    <property type="entry name" value="Bifunctional nuclease domain"/>
    <property type="match status" value="1"/>
</dbReference>
<evidence type="ECO:0000313" key="3">
    <source>
        <dbReference type="EMBL" id="CAB4639416.1"/>
    </source>
</evidence>
<dbReference type="InterPro" id="IPR003729">
    <property type="entry name" value="Bi_nuclease_dom"/>
</dbReference>
<dbReference type="AlphaFoldDB" id="A0A6J6JR04"/>
<feature type="domain" description="BFN" evidence="1">
    <location>
        <begin position="8"/>
        <end position="140"/>
    </location>
</feature>
<dbReference type="SUPFAM" id="SSF103256">
    <property type="entry name" value="Hypothetical protein TM0160"/>
    <property type="match status" value="1"/>
</dbReference>
<protein>
    <submittedName>
        <fullName evidence="3">Unannotated protein</fullName>
    </submittedName>
</protein>
<dbReference type="PANTHER" id="PTHR15160:SF1">
    <property type="entry name" value="VON HIPPEL-LINDAU DISEASE TUMOR SUPPRESSOR"/>
    <property type="match status" value="1"/>
</dbReference>
<sequence>MSKEVTPFISMEVVGVRIEMPSNQPIVLLKEIDGPRFLPIWVGAAEATAIAFAQQGINPDRPLTHDLMRDLLQTLDATLLAVQITHIRDGVFFATLQLRTFEDAALAVSARPSDAIALALRSQSNIVASRDLVDQVGIEIPERLIQEMDAEGQPIEPASADLDAFREFLDQINPEDFKG</sequence>
<dbReference type="Pfam" id="PF02577">
    <property type="entry name" value="BFN_dom"/>
    <property type="match status" value="1"/>
</dbReference>
<dbReference type="PANTHER" id="PTHR15160">
    <property type="entry name" value="VON HIPPEL-LINDAU PROTEIN"/>
    <property type="match status" value="1"/>
</dbReference>
<accession>A0A6J6JR04</accession>
<dbReference type="InterPro" id="IPR036104">
    <property type="entry name" value="BFN_sf"/>
</dbReference>
<name>A0A6J6JR04_9ZZZZ</name>
<organism evidence="3">
    <name type="scientific">freshwater metagenome</name>
    <dbReference type="NCBI Taxonomy" id="449393"/>
    <lineage>
        <taxon>unclassified sequences</taxon>
        <taxon>metagenomes</taxon>
        <taxon>ecological metagenomes</taxon>
    </lineage>
</organism>
<dbReference type="EMBL" id="CAEZTX010000033">
    <property type="protein sequence ID" value="CAB4580983.1"/>
    <property type="molecule type" value="Genomic_DNA"/>
</dbReference>
<gene>
    <name evidence="2" type="ORF">UFOPK1755_00518</name>
    <name evidence="3" type="ORF">UFOPK2155_00413</name>
</gene>
<proteinExistence type="predicted"/>
<reference evidence="3" key="1">
    <citation type="submission" date="2020-05" db="EMBL/GenBank/DDBJ databases">
        <authorList>
            <person name="Chiriac C."/>
            <person name="Salcher M."/>
            <person name="Ghai R."/>
            <person name="Kavagutti S V."/>
        </authorList>
    </citation>
    <scope>NUCLEOTIDE SEQUENCE</scope>
</reference>
<evidence type="ECO:0000259" key="1">
    <source>
        <dbReference type="PROSITE" id="PS51658"/>
    </source>
</evidence>